<sequence length="513" mass="56217">MQLLKWIENQRQLLLTRLRTHFVHATGLFIALACGLWLIVPHPIIPVAIGILPFAVLITISQPVLLGLLFIAFSFFRLHEAFAPLYSLKIPLMLSLGTLTTLAWHIGFSGKIRMFNCKELGSFYAFFALVTIGLPLAGNFGEAFAYYKNIYVKIGIMTPALAWLLTSVSHYRRALTMILVSGLCIALVTNYNKMNGIGMVEETRVTVGRELGSVLGDPNDLALVLLFPFSFAISIAITTDLPTKQRIFGAITAAALFMAIIGTQSRGGLLGIMSALGVIAWRRVKSKTLLFVGGGILLLILFAFAGISGRKSGGAAEDGLDESAKGRLYAWEAAFFMAVDNPISGVGLNNFYFNYFYYSPHWDGLNHAVHSTWFGVLGETGFLGLIAFLVMTFIVFRSAQKTANIVSKHPQIYDPVVRSISEGLYSGMVAFCVSGTFLTQGFTWPIYILLALTAAVSNFVNNIERTREKTAEEIAEEALKKRGGLPERLKVKPNPRKHKGRPKAASEASDNDG</sequence>
<feature type="domain" description="O-antigen ligase-related" evidence="7">
    <location>
        <begin position="252"/>
        <end position="389"/>
    </location>
</feature>
<feature type="transmembrane region" description="Helical" evidence="6">
    <location>
        <begin position="253"/>
        <end position="282"/>
    </location>
</feature>
<evidence type="ECO:0000256" key="6">
    <source>
        <dbReference type="SAM" id="Phobius"/>
    </source>
</evidence>
<reference evidence="8" key="1">
    <citation type="submission" date="2021-12" db="EMBL/GenBank/DDBJ databases">
        <title>Enterovibrio ZSDZ35 sp. nov. and Enterovibrio ZSDZ42 sp. nov., isolated from coastal seawater in Qingdao.</title>
        <authorList>
            <person name="Zhang P."/>
        </authorList>
    </citation>
    <scope>NUCLEOTIDE SEQUENCE</scope>
    <source>
        <strain evidence="8">ZSDZ35</strain>
    </source>
</reference>
<evidence type="ECO:0000259" key="7">
    <source>
        <dbReference type="Pfam" id="PF04932"/>
    </source>
</evidence>
<feature type="transmembrane region" description="Helical" evidence="6">
    <location>
        <begin position="373"/>
        <end position="396"/>
    </location>
</feature>
<feature type="transmembrane region" description="Helical" evidence="6">
    <location>
        <begin position="120"/>
        <end position="138"/>
    </location>
</feature>
<protein>
    <submittedName>
        <fullName evidence="8">O-antigen ligase family protein</fullName>
    </submittedName>
</protein>
<dbReference type="GO" id="GO:0016874">
    <property type="term" value="F:ligase activity"/>
    <property type="evidence" value="ECO:0007669"/>
    <property type="project" value="UniProtKB-KW"/>
</dbReference>
<evidence type="ECO:0000256" key="5">
    <source>
        <dbReference type="SAM" id="MobiDB-lite"/>
    </source>
</evidence>
<comment type="caution">
    <text evidence="8">The sequence shown here is derived from an EMBL/GenBank/DDBJ whole genome shotgun (WGS) entry which is preliminary data.</text>
</comment>
<gene>
    <name evidence="8" type="ORF">LRP49_19440</name>
</gene>
<evidence type="ECO:0000313" key="8">
    <source>
        <dbReference type="EMBL" id="MDD1783348.1"/>
    </source>
</evidence>
<name>A0ABT5QRN9_9GAMM</name>
<dbReference type="Pfam" id="PF04932">
    <property type="entry name" value="Wzy_C"/>
    <property type="match status" value="1"/>
</dbReference>
<comment type="subcellular location">
    <subcellularLocation>
        <location evidence="1">Membrane</location>
        <topology evidence="1">Multi-pass membrane protein</topology>
    </subcellularLocation>
</comment>
<evidence type="ECO:0000256" key="3">
    <source>
        <dbReference type="ARBA" id="ARBA00022989"/>
    </source>
</evidence>
<feature type="compositionally biased region" description="Basic residues" evidence="5">
    <location>
        <begin position="491"/>
        <end position="502"/>
    </location>
</feature>
<evidence type="ECO:0000313" key="9">
    <source>
        <dbReference type="Proteomes" id="UP001149821"/>
    </source>
</evidence>
<keyword evidence="4 6" id="KW-0472">Membrane</keyword>
<dbReference type="InterPro" id="IPR007016">
    <property type="entry name" value="O-antigen_ligase-rel_domated"/>
</dbReference>
<keyword evidence="2 6" id="KW-0812">Transmembrane</keyword>
<organism evidence="8 9">
    <name type="scientific">Enterovibrio qingdaonensis</name>
    <dbReference type="NCBI Taxonomy" id="2899818"/>
    <lineage>
        <taxon>Bacteria</taxon>
        <taxon>Pseudomonadati</taxon>
        <taxon>Pseudomonadota</taxon>
        <taxon>Gammaproteobacteria</taxon>
        <taxon>Vibrionales</taxon>
        <taxon>Vibrionaceae</taxon>
        <taxon>Enterovibrio</taxon>
    </lineage>
</organism>
<feature type="transmembrane region" description="Helical" evidence="6">
    <location>
        <begin position="416"/>
        <end position="438"/>
    </location>
</feature>
<dbReference type="EMBL" id="JAJUBB010000018">
    <property type="protein sequence ID" value="MDD1783348.1"/>
    <property type="molecule type" value="Genomic_DNA"/>
</dbReference>
<dbReference type="PANTHER" id="PTHR37422">
    <property type="entry name" value="TEICHURONIC ACID BIOSYNTHESIS PROTEIN TUAE"/>
    <property type="match status" value="1"/>
</dbReference>
<feature type="transmembrane region" description="Helical" evidence="6">
    <location>
        <begin position="20"/>
        <end position="40"/>
    </location>
</feature>
<dbReference type="PANTHER" id="PTHR37422:SF23">
    <property type="entry name" value="TEICHURONIC ACID BIOSYNTHESIS PROTEIN TUAE"/>
    <property type="match status" value="1"/>
</dbReference>
<dbReference type="InterPro" id="IPR051533">
    <property type="entry name" value="WaaL-like"/>
</dbReference>
<dbReference type="PROSITE" id="PS51257">
    <property type="entry name" value="PROKAR_LIPOPROTEIN"/>
    <property type="match status" value="1"/>
</dbReference>
<feature type="transmembrane region" description="Helical" evidence="6">
    <location>
        <begin position="288"/>
        <end position="307"/>
    </location>
</feature>
<feature type="transmembrane region" description="Helical" evidence="6">
    <location>
        <begin position="174"/>
        <end position="191"/>
    </location>
</feature>
<feature type="transmembrane region" description="Helical" evidence="6">
    <location>
        <begin position="88"/>
        <end position="108"/>
    </location>
</feature>
<keyword evidence="9" id="KW-1185">Reference proteome</keyword>
<feature type="transmembrane region" description="Helical" evidence="6">
    <location>
        <begin position="444"/>
        <end position="460"/>
    </location>
</feature>
<feature type="transmembrane region" description="Helical" evidence="6">
    <location>
        <begin position="47"/>
        <end position="76"/>
    </location>
</feature>
<evidence type="ECO:0000256" key="4">
    <source>
        <dbReference type="ARBA" id="ARBA00023136"/>
    </source>
</evidence>
<evidence type="ECO:0000256" key="1">
    <source>
        <dbReference type="ARBA" id="ARBA00004141"/>
    </source>
</evidence>
<proteinExistence type="predicted"/>
<keyword evidence="8" id="KW-0436">Ligase</keyword>
<feature type="transmembrane region" description="Helical" evidence="6">
    <location>
        <begin position="150"/>
        <end position="167"/>
    </location>
</feature>
<dbReference type="RefSeq" id="WP_274144130.1">
    <property type="nucleotide sequence ID" value="NZ_JAJUBB010000018.1"/>
</dbReference>
<accession>A0ABT5QRN9</accession>
<dbReference type="Proteomes" id="UP001149821">
    <property type="component" value="Unassembled WGS sequence"/>
</dbReference>
<evidence type="ECO:0000256" key="2">
    <source>
        <dbReference type="ARBA" id="ARBA00022692"/>
    </source>
</evidence>
<feature type="region of interest" description="Disordered" evidence="5">
    <location>
        <begin position="484"/>
        <end position="513"/>
    </location>
</feature>
<keyword evidence="3 6" id="KW-1133">Transmembrane helix</keyword>
<feature type="transmembrane region" description="Helical" evidence="6">
    <location>
        <begin position="221"/>
        <end position="241"/>
    </location>
</feature>